<reference evidence="2" key="1">
    <citation type="submission" date="2016-11" db="EMBL/GenBank/DDBJ databases">
        <authorList>
            <person name="Varghese N."/>
            <person name="Submissions S."/>
        </authorList>
    </citation>
    <scope>NUCLEOTIDE SEQUENCE [LARGE SCALE GENOMIC DNA]</scope>
    <source>
        <strain evidence="2">DSM 11792</strain>
    </source>
</reference>
<accession>A0A1M4Z1V4</accession>
<protein>
    <submittedName>
        <fullName evidence="1">Uncharacterized protein family (UPF0180)</fullName>
    </submittedName>
</protein>
<sequence>MKIAVQDNLEEVKNYLASQGYEVVSPANALGAAAMVITGDMDAREEEQTLALATNPTITTYAPVINAAGKSPEQILQKIREIVGEKKS</sequence>
<keyword evidence="2" id="KW-1185">Reference proteome</keyword>
<dbReference type="RefSeq" id="WP_073164683.1">
    <property type="nucleotide sequence ID" value="NZ_FQUW01000015.1"/>
</dbReference>
<dbReference type="AlphaFoldDB" id="A0A1M4Z1V4"/>
<dbReference type="Proteomes" id="UP000184196">
    <property type="component" value="Unassembled WGS sequence"/>
</dbReference>
<name>A0A1M4Z1V4_9FIRM</name>
<dbReference type="EMBL" id="FQUW01000015">
    <property type="protein sequence ID" value="SHF11787.1"/>
    <property type="molecule type" value="Genomic_DNA"/>
</dbReference>
<evidence type="ECO:0000313" key="2">
    <source>
        <dbReference type="Proteomes" id="UP000184196"/>
    </source>
</evidence>
<dbReference type="InterPro" id="IPR005370">
    <property type="entry name" value="UPF0180"/>
</dbReference>
<dbReference type="Pfam" id="PF03698">
    <property type="entry name" value="UPF0180"/>
    <property type="match status" value="1"/>
</dbReference>
<proteinExistence type="predicted"/>
<evidence type="ECO:0000313" key="1">
    <source>
        <dbReference type="EMBL" id="SHF11787.1"/>
    </source>
</evidence>
<gene>
    <name evidence="1" type="ORF">SAMN02745218_01497</name>
</gene>
<organism evidence="1 2">
    <name type="scientific">Desulfofundulus australicus DSM 11792</name>
    <dbReference type="NCBI Taxonomy" id="1121425"/>
    <lineage>
        <taxon>Bacteria</taxon>
        <taxon>Bacillati</taxon>
        <taxon>Bacillota</taxon>
        <taxon>Clostridia</taxon>
        <taxon>Eubacteriales</taxon>
        <taxon>Peptococcaceae</taxon>
        <taxon>Desulfofundulus</taxon>
    </lineage>
</organism>